<evidence type="ECO:0000313" key="1">
    <source>
        <dbReference type="EMBL" id="MCO8297233.1"/>
    </source>
</evidence>
<accession>A0AB35HLU2</accession>
<organism evidence="1 2">
    <name type="scientific">Tetragenococcus halophilus</name>
    <name type="common">Pediococcus halophilus</name>
    <dbReference type="NCBI Taxonomy" id="51669"/>
    <lineage>
        <taxon>Bacteria</taxon>
        <taxon>Bacillati</taxon>
        <taxon>Bacillota</taxon>
        <taxon>Bacilli</taxon>
        <taxon>Lactobacillales</taxon>
        <taxon>Enterococcaceae</taxon>
        <taxon>Tetragenococcus</taxon>
    </lineage>
</organism>
<gene>
    <name evidence="1" type="ORF">HXW75_01960</name>
</gene>
<name>A0AB35HLU2_TETHA</name>
<sequence length="229" mass="26359">MKMMKAEDIKRFDNWTCLIYSEPGKGKTSMVKSLKGKTVLLSVDGMYHVLSQQKDIVIQVMDPDKPNQDLGDFYRFLTKHKDEYDNIVIDNLSTFQKYWLNARAVETRSGQPEIKDYGVVNRILFDFIASLKQLEKNVLIFAHEKKVDVEMDSGRAYTQFQPDIRNLDAIMGIIPIVGRLVIAKSEENQETERIIVLQPTQSTRAKDQLISDTQTIGQMELIPKLQQQS</sequence>
<dbReference type="EMBL" id="JACACB010000003">
    <property type="protein sequence ID" value="MCO8297233.1"/>
    <property type="molecule type" value="Genomic_DNA"/>
</dbReference>
<dbReference type="Proteomes" id="UP001057280">
    <property type="component" value="Unassembled WGS sequence"/>
</dbReference>
<reference evidence="1" key="1">
    <citation type="submission" date="2020-06" db="EMBL/GenBank/DDBJ databases">
        <authorList>
            <person name="Link T."/>
            <person name="Ehrmann M."/>
        </authorList>
    </citation>
    <scope>NUCLEOTIDE SEQUENCE</scope>
    <source>
        <strain evidence="1">TMW 2.2257</strain>
    </source>
</reference>
<dbReference type="NCBIfam" id="TIGR01618">
    <property type="entry name" value="phage_P_loop"/>
    <property type="match status" value="1"/>
</dbReference>
<protein>
    <submittedName>
        <fullName evidence="1">AAA family ATPase</fullName>
    </submittedName>
</protein>
<dbReference type="AlphaFoldDB" id="A0AB35HLU2"/>
<comment type="caution">
    <text evidence="1">The sequence shown here is derived from an EMBL/GenBank/DDBJ whole genome shotgun (WGS) entry which is preliminary data.</text>
</comment>
<dbReference type="InterPro" id="IPR006505">
    <property type="entry name" value="Phage_nucleotide-bp"/>
</dbReference>
<evidence type="ECO:0000313" key="2">
    <source>
        <dbReference type="Proteomes" id="UP001057280"/>
    </source>
</evidence>
<dbReference type="Pfam" id="PF13479">
    <property type="entry name" value="AAA_24"/>
    <property type="match status" value="1"/>
</dbReference>
<proteinExistence type="predicted"/>
<reference evidence="1" key="2">
    <citation type="journal article" date="2021" name="BMC Microbiol.">
        <title>The diversity among the species Tetragenococcus halophilus including new isolates from a lupine seed fermentation.</title>
        <authorList>
            <person name="Link T."/>
            <person name="Vogel R.F."/>
            <person name="Ehrmann M.A."/>
        </authorList>
    </citation>
    <scope>NUCLEOTIDE SEQUENCE</scope>
    <source>
        <strain evidence="1">TMW 2.2257</strain>
    </source>
</reference>